<dbReference type="AlphaFoldDB" id="D8Q2Y9"/>
<dbReference type="InterPro" id="IPR036047">
    <property type="entry name" value="F-box-like_dom_sf"/>
</dbReference>
<dbReference type="Proteomes" id="UP000007431">
    <property type="component" value="Unassembled WGS sequence"/>
</dbReference>
<evidence type="ECO:0000313" key="2">
    <source>
        <dbReference type="Proteomes" id="UP000007431"/>
    </source>
</evidence>
<dbReference type="EMBL" id="GL377305">
    <property type="protein sequence ID" value="EFI98210.1"/>
    <property type="molecule type" value="Genomic_DNA"/>
</dbReference>
<dbReference type="Gene3D" id="1.20.1280.50">
    <property type="match status" value="1"/>
</dbReference>
<name>D8Q2Y9_SCHCM</name>
<reference evidence="1 2" key="1">
    <citation type="journal article" date="2010" name="Nat. Biotechnol.">
        <title>Genome sequence of the model mushroom Schizophyllum commune.</title>
        <authorList>
            <person name="Ohm R.A."/>
            <person name="de Jong J.F."/>
            <person name="Lugones L.G."/>
            <person name="Aerts A."/>
            <person name="Kothe E."/>
            <person name="Stajich J.E."/>
            <person name="de Vries R.P."/>
            <person name="Record E."/>
            <person name="Levasseur A."/>
            <person name="Baker S.E."/>
            <person name="Bartholomew K.A."/>
            <person name="Coutinho P.M."/>
            <person name="Erdmann S."/>
            <person name="Fowler T.J."/>
            <person name="Gathman A.C."/>
            <person name="Lombard V."/>
            <person name="Henrissat B."/>
            <person name="Knabe N."/>
            <person name="Kuees U."/>
            <person name="Lilly W.W."/>
            <person name="Lindquist E."/>
            <person name="Lucas S."/>
            <person name="Magnuson J.K."/>
            <person name="Piumi F."/>
            <person name="Raudaskoski M."/>
            <person name="Salamov A."/>
            <person name="Schmutz J."/>
            <person name="Schwarze F.W.M.R."/>
            <person name="vanKuyk P.A."/>
            <person name="Horton J.S."/>
            <person name="Grigoriev I.V."/>
            <person name="Woesten H.A.B."/>
        </authorList>
    </citation>
    <scope>NUCLEOTIDE SEQUENCE [LARGE SCALE GENOMIC DNA]</scope>
    <source>
        <strain evidence="2">H4-8 / FGSC 9210</strain>
    </source>
</reference>
<dbReference type="HOGENOM" id="CLU_044628_0_0_1"/>
<gene>
    <name evidence="1" type="ORF">SCHCODRAFT_107647</name>
</gene>
<dbReference type="SUPFAM" id="SSF81383">
    <property type="entry name" value="F-box domain"/>
    <property type="match status" value="1"/>
</dbReference>
<accession>D8Q2Y9</accession>
<sequence length="359" mass="40750">MLSAGASSSTGDTHADAWNTVDWALARLEVRDGQDSSSKPQPELPAPVYRVPTELWEDIFSYACADKTLAYPLRADMVTARSLGRVCQRWREIALYDTRLWVAFISIDMERLMTPENDVRDFCIVMSLYLARSGDNCLSVEMYWGGINRYWSSFPDVLEDECYGDLRRLLRALSQSFWRWEDCTISGNILEYISDGQYPERLVRGCVLDATAERKGPDVLPLGAIAYSCMAEILAHCDALEDLEVEVDEGDRWARQFPANAWLPNLWNCVFKAASLSVLKSFLHCLHAPSLEFLELDRPKHTSGWTWPSEEFSRFLECDGHPTSLILYVGYDISDDAYHALRSHPCISQVDVCGRVSVT</sequence>
<protein>
    <submittedName>
        <fullName evidence="1">Uncharacterized protein</fullName>
    </submittedName>
</protein>
<keyword evidence="2" id="KW-1185">Reference proteome</keyword>
<feature type="non-terminal residue" evidence="1">
    <location>
        <position position="359"/>
    </location>
</feature>
<dbReference type="InParanoid" id="D8Q2Y9"/>
<evidence type="ECO:0000313" key="1">
    <source>
        <dbReference type="EMBL" id="EFI98210.1"/>
    </source>
</evidence>
<dbReference type="VEuPathDB" id="FungiDB:SCHCODRAFT_02617533"/>
<organism evidence="2">
    <name type="scientific">Schizophyllum commune (strain H4-8 / FGSC 9210)</name>
    <name type="common">Split gill fungus</name>
    <dbReference type="NCBI Taxonomy" id="578458"/>
    <lineage>
        <taxon>Eukaryota</taxon>
        <taxon>Fungi</taxon>
        <taxon>Dikarya</taxon>
        <taxon>Basidiomycota</taxon>
        <taxon>Agaricomycotina</taxon>
        <taxon>Agaricomycetes</taxon>
        <taxon>Agaricomycetidae</taxon>
        <taxon>Agaricales</taxon>
        <taxon>Schizophyllaceae</taxon>
        <taxon>Schizophyllum</taxon>
    </lineage>
</organism>
<proteinExistence type="predicted"/>
<dbReference type="eggNOG" id="ENOG502R1KN">
    <property type="taxonomic scope" value="Eukaryota"/>
</dbReference>